<dbReference type="AlphaFoldDB" id="A0A932ZTI7"/>
<comment type="caution">
    <text evidence="1">The sequence shown here is derived from an EMBL/GenBank/DDBJ whole genome shotgun (WGS) entry which is preliminary data.</text>
</comment>
<dbReference type="PANTHER" id="PTHR37029:SF1">
    <property type="entry name" value="SSR1768 PROTEIN"/>
    <property type="match status" value="1"/>
</dbReference>
<evidence type="ECO:0000313" key="1">
    <source>
        <dbReference type="EMBL" id="MBI4251832.1"/>
    </source>
</evidence>
<accession>A0A932ZTI7</accession>
<dbReference type="EMBL" id="JACQRX010000223">
    <property type="protein sequence ID" value="MBI4251832.1"/>
    <property type="molecule type" value="Genomic_DNA"/>
</dbReference>
<reference evidence="1" key="1">
    <citation type="submission" date="2020-07" db="EMBL/GenBank/DDBJ databases">
        <title>Huge and variable diversity of episymbiotic CPR bacteria and DPANN archaea in groundwater ecosystems.</title>
        <authorList>
            <person name="He C.Y."/>
            <person name="Keren R."/>
            <person name="Whittaker M."/>
            <person name="Farag I.F."/>
            <person name="Doudna J."/>
            <person name="Cate J.H.D."/>
            <person name="Banfield J.F."/>
        </authorList>
    </citation>
    <scope>NUCLEOTIDE SEQUENCE</scope>
    <source>
        <strain evidence="1">NC_groundwater_1370_Ag_S-0.2um_69_93</strain>
    </source>
</reference>
<dbReference type="Pfam" id="PF10049">
    <property type="entry name" value="DUF2283"/>
    <property type="match status" value="1"/>
</dbReference>
<gene>
    <name evidence="1" type="ORF">HY618_05170</name>
</gene>
<name>A0A932ZTI7_UNCTE</name>
<proteinExistence type="predicted"/>
<protein>
    <submittedName>
        <fullName evidence="1">DUF2283 domain-containing protein</fullName>
    </submittedName>
</protein>
<sequence>MKIRYYQETDSLYIDLIDKPGDDALEIGDGIIADVDSKGNVVGIEVDSASKKLDLSALEVVSFPIRHLASPFNALHPAELFTRIVQKGYCGYIRNNDPIGDPFTEWPKDLSASRHSQGAIAIGLQKDGKKCRGSEVIGFLPFGTRFTQETAPCNFILGNEDRQEFKEIIISSRLPYVYKPIRTFKKAVHGTIVTESNFHDFVKALDDTIKVSRKKQR</sequence>
<dbReference type="InterPro" id="IPR019270">
    <property type="entry name" value="DUF2283"/>
</dbReference>
<organism evidence="1 2">
    <name type="scientific">Tectimicrobiota bacterium</name>
    <dbReference type="NCBI Taxonomy" id="2528274"/>
    <lineage>
        <taxon>Bacteria</taxon>
        <taxon>Pseudomonadati</taxon>
        <taxon>Nitrospinota/Tectimicrobiota group</taxon>
        <taxon>Candidatus Tectimicrobiota</taxon>
    </lineage>
</organism>
<dbReference type="Proteomes" id="UP000752292">
    <property type="component" value="Unassembled WGS sequence"/>
</dbReference>
<evidence type="ECO:0000313" key="2">
    <source>
        <dbReference type="Proteomes" id="UP000752292"/>
    </source>
</evidence>
<dbReference type="PANTHER" id="PTHR37029">
    <property type="entry name" value="SSR1768 PROTEIN"/>
    <property type="match status" value="1"/>
</dbReference>